<dbReference type="InterPro" id="IPR004839">
    <property type="entry name" value="Aminotransferase_I/II_large"/>
</dbReference>
<dbReference type="InterPro" id="IPR015424">
    <property type="entry name" value="PyrdxlP-dep_Trfase"/>
</dbReference>
<comment type="similarity">
    <text evidence="2">Belongs to the class-I pyridoxal-phosphate-dependent aminotransferase family.</text>
</comment>
<proteinExistence type="inferred from homology"/>
<dbReference type="PRINTS" id="PR00799">
    <property type="entry name" value="TRANSAMINASE"/>
</dbReference>
<protein>
    <recommendedName>
        <fullName evidence="8">Aspartate aminotransferase</fullName>
        <ecNumber evidence="8">2.6.1.1</ecNumber>
    </recommendedName>
</protein>
<dbReference type="EC" id="2.6.1.1" evidence="8"/>
<keyword evidence="5 8" id="KW-0808">Transferase</keyword>
<dbReference type="PANTHER" id="PTHR11879">
    <property type="entry name" value="ASPARTATE AMINOTRANSFERASE"/>
    <property type="match status" value="1"/>
</dbReference>
<evidence type="ECO:0000256" key="8">
    <source>
        <dbReference type="RuleBase" id="RU000480"/>
    </source>
</evidence>
<dbReference type="KEGG" id="gtt:GUITHDRAFT_64004"/>
<dbReference type="NCBIfam" id="NF006719">
    <property type="entry name" value="PRK09257.1"/>
    <property type="match status" value="1"/>
</dbReference>
<dbReference type="SUPFAM" id="SSF53383">
    <property type="entry name" value="PLP-dependent transferases"/>
    <property type="match status" value="1"/>
</dbReference>
<reference evidence="12" key="2">
    <citation type="submission" date="2012-11" db="EMBL/GenBank/DDBJ databases">
        <authorList>
            <person name="Kuo A."/>
            <person name="Curtis B.A."/>
            <person name="Tanifuji G."/>
            <person name="Burki F."/>
            <person name="Gruber A."/>
            <person name="Irimia M."/>
            <person name="Maruyama S."/>
            <person name="Arias M.C."/>
            <person name="Ball S.G."/>
            <person name="Gile G.H."/>
            <person name="Hirakawa Y."/>
            <person name="Hopkins J.F."/>
            <person name="Rensing S.A."/>
            <person name="Schmutz J."/>
            <person name="Symeonidi A."/>
            <person name="Elias M."/>
            <person name="Eveleigh R.J."/>
            <person name="Herman E.K."/>
            <person name="Klute M.J."/>
            <person name="Nakayama T."/>
            <person name="Obornik M."/>
            <person name="Reyes-Prieto A."/>
            <person name="Armbrust E.V."/>
            <person name="Aves S.J."/>
            <person name="Beiko R.G."/>
            <person name="Coutinho P."/>
            <person name="Dacks J.B."/>
            <person name="Durnford D.G."/>
            <person name="Fast N.M."/>
            <person name="Green B.R."/>
            <person name="Grisdale C."/>
            <person name="Hempe F."/>
            <person name="Henrissat B."/>
            <person name="Hoppner M.P."/>
            <person name="Ishida K.-I."/>
            <person name="Kim E."/>
            <person name="Koreny L."/>
            <person name="Kroth P.G."/>
            <person name="Liu Y."/>
            <person name="Malik S.-B."/>
            <person name="Maier U.G."/>
            <person name="McRose D."/>
            <person name="Mock T."/>
            <person name="Neilson J.A."/>
            <person name="Onodera N.T."/>
            <person name="Poole A.M."/>
            <person name="Pritham E.J."/>
            <person name="Richards T.A."/>
            <person name="Rocap G."/>
            <person name="Roy S.W."/>
            <person name="Sarai C."/>
            <person name="Schaack S."/>
            <person name="Shirato S."/>
            <person name="Slamovits C.H."/>
            <person name="Spencer D.F."/>
            <person name="Suzuki S."/>
            <person name="Worden A.Z."/>
            <person name="Zauner S."/>
            <person name="Barry K."/>
            <person name="Bell C."/>
            <person name="Bharti A.K."/>
            <person name="Crow J.A."/>
            <person name="Grimwood J."/>
            <person name="Kramer R."/>
            <person name="Lindquist E."/>
            <person name="Lucas S."/>
            <person name="Salamov A."/>
            <person name="McFadden G.I."/>
            <person name="Lane C.E."/>
            <person name="Keeling P.J."/>
            <person name="Gray M.W."/>
            <person name="Grigoriev I.V."/>
            <person name="Archibald J.M."/>
        </authorList>
    </citation>
    <scope>NUCLEOTIDE SEQUENCE</scope>
    <source>
        <strain evidence="12">CCMP2712</strain>
    </source>
</reference>
<dbReference type="Proteomes" id="UP000011087">
    <property type="component" value="Unassembled WGS sequence"/>
</dbReference>
<dbReference type="InterPro" id="IPR004838">
    <property type="entry name" value="NHTrfase_class1_PyrdxlP-BS"/>
</dbReference>
<dbReference type="PANTHER" id="PTHR11879:SF22">
    <property type="entry name" value="ASPARTATE AMINOTRANSFERASE, MITOCHONDRIAL"/>
    <property type="match status" value="1"/>
</dbReference>
<dbReference type="FunFam" id="3.40.640.10:FF:000066">
    <property type="entry name" value="Aspartate aminotransferase"/>
    <property type="match status" value="1"/>
</dbReference>
<reference evidence="11" key="3">
    <citation type="submission" date="2015-06" db="UniProtKB">
        <authorList>
            <consortium name="EnsemblProtists"/>
        </authorList>
    </citation>
    <scope>IDENTIFICATION</scope>
</reference>
<evidence type="ECO:0000256" key="2">
    <source>
        <dbReference type="ARBA" id="ARBA00007441"/>
    </source>
</evidence>
<evidence type="ECO:0000256" key="1">
    <source>
        <dbReference type="ARBA" id="ARBA00001933"/>
    </source>
</evidence>
<name>L1JZR7_GUITC</name>
<evidence type="ECO:0000256" key="4">
    <source>
        <dbReference type="ARBA" id="ARBA00022576"/>
    </source>
</evidence>
<keyword evidence="12" id="KW-1185">Reference proteome</keyword>
<dbReference type="GO" id="GO:0030170">
    <property type="term" value="F:pyridoxal phosphate binding"/>
    <property type="evidence" value="ECO:0007669"/>
    <property type="project" value="InterPro"/>
</dbReference>
<dbReference type="HOGENOM" id="CLU_032440_1_2_1"/>
<evidence type="ECO:0000256" key="5">
    <source>
        <dbReference type="ARBA" id="ARBA00022679"/>
    </source>
</evidence>
<dbReference type="PaxDb" id="55529-EKX53618"/>
<dbReference type="EnsemblProtists" id="EKX53618">
    <property type="protein sequence ID" value="EKX53618"/>
    <property type="gene ID" value="GUITHDRAFT_64004"/>
</dbReference>
<comment type="miscellaneous">
    <text evidence="8">In eukaryotes there are cytoplasmic, mitochondrial and chloroplastic isozymes.</text>
</comment>
<dbReference type="GO" id="GO:0006520">
    <property type="term" value="P:amino acid metabolic process"/>
    <property type="evidence" value="ECO:0007669"/>
    <property type="project" value="InterPro"/>
</dbReference>
<dbReference type="EMBL" id="JH992969">
    <property type="protein sequence ID" value="EKX53618.1"/>
    <property type="molecule type" value="Genomic_DNA"/>
</dbReference>
<gene>
    <name evidence="10" type="ORF">GUITHDRAFT_64004</name>
</gene>
<dbReference type="Gene3D" id="3.90.1150.10">
    <property type="entry name" value="Aspartate Aminotransferase, domain 1"/>
    <property type="match status" value="1"/>
</dbReference>
<keyword evidence="6" id="KW-0663">Pyridoxal phosphate</keyword>
<dbReference type="CDD" id="cd00609">
    <property type="entry name" value="AAT_like"/>
    <property type="match status" value="1"/>
</dbReference>
<evidence type="ECO:0000313" key="11">
    <source>
        <dbReference type="EnsemblProtists" id="EKX53618"/>
    </source>
</evidence>
<dbReference type="STRING" id="905079.L1JZR7"/>
<evidence type="ECO:0000313" key="12">
    <source>
        <dbReference type="Proteomes" id="UP000011087"/>
    </source>
</evidence>
<dbReference type="AlphaFoldDB" id="L1JZR7"/>
<evidence type="ECO:0000256" key="7">
    <source>
        <dbReference type="ARBA" id="ARBA00049185"/>
    </source>
</evidence>
<sequence length="389" mass="43331">MVHAGSMWSKVEMAPPDPILGVAVEYNKDPSPKKVNLGIGAYRDDNGKPLVLKCVREAERKIANDESMNKEYLPIQGLESFLSQTSKIIFGDESPAIKEQRVAVVQSLSGTGALRLAAEFIALDPSWGNHHTIFKKAGLQTKTYKYLSPDMSLDFDGMKSDVQAAPKGSIFIFHTIAHNPTGVDLSHDQWKEIAKVCQEKEHIIIFDTAYQGYATGDLESDAWAVKYFAHEMKMELFVTQSYSKNFGLYGERIGALNVLCNDAETAVKVQSQLKGVIRPMYSSPQLHGARLVSTVLSDNKLKDLWKVELKQMSQRITEMRSALVRELTACQCPFPNEKFSSWNHIVKQIGMFAYTGLSAQQCAVLTQEHHIYCTKNGRFSMAGVNPGLS</sequence>
<dbReference type="InterPro" id="IPR015421">
    <property type="entry name" value="PyrdxlP-dep_Trfase_major"/>
</dbReference>
<evidence type="ECO:0000313" key="10">
    <source>
        <dbReference type="EMBL" id="EKX53618.1"/>
    </source>
</evidence>
<evidence type="ECO:0000256" key="3">
    <source>
        <dbReference type="ARBA" id="ARBA00011738"/>
    </source>
</evidence>
<dbReference type="InterPro" id="IPR015422">
    <property type="entry name" value="PyrdxlP-dep_Trfase_small"/>
</dbReference>
<reference evidence="10 12" key="1">
    <citation type="journal article" date="2012" name="Nature">
        <title>Algal genomes reveal evolutionary mosaicism and the fate of nucleomorphs.</title>
        <authorList>
            <consortium name="DOE Joint Genome Institute"/>
            <person name="Curtis B.A."/>
            <person name="Tanifuji G."/>
            <person name="Burki F."/>
            <person name="Gruber A."/>
            <person name="Irimia M."/>
            <person name="Maruyama S."/>
            <person name="Arias M.C."/>
            <person name="Ball S.G."/>
            <person name="Gile G.H."/>
            <person name="Hirakawa Y."/>
            <person name="Hopkins J.F."/>
            <person name="Kuo A."/>
            <person name="Rensing S.A."/>
            <person name="Schmutz J."/>
            <person name="Symeonidi A."/>
            <person name="Elias M."/>
            <person name="Eveleigh R.J."/>
            <person name="Herman E.K."/>
            <person name="Klute M.J."/>
            <person name="Nakayama T."/>
            <person name="Obornik M."/>
            <person name="Reyes-Prieto A."/>
            <person name="Armbrust E.V."/>
            <person name="Aves S.J."/>
            <person name="Beiko R.G."/>
            <person name="Coutinho P."/>
            <person name="Dacks J.B."/>
            <person name="Durnford D.G."/>
            <person name="Fast N.M."/>
            <person name="Green B.R."/>
            <person name="Grisdale C.J."/>
            <person name="Hempel F."/>
            <person name="Henrissat B."/>
            <person name="Hoppner M.P."/>
            <person name="Ishida K."/>
            <person name="Kim E."/>
            <person name="Koreny L."/>
            <person name="Kroth P.G."/>
            <person name="Liu Y."/>
            <person name="Malik S.B."/>
            <person name="Maier U.G."/>
            <person name="McRose D."/>
            <person name="Mock T."/>
            <person name="Neilson J.A."/>
            <person name="Onodera N.T."/>
            <person name="Poole A.M."/>
            <person name="Pritham E.J."/>
            <person name="Richards T.A."/>
            <person name="Rocap G."/>
            <person name="Roy S.W."/>
            <person name="Sarai C."/>
            <person name="Schaack S."/>
            <person name="Shirato S."/>
            <person name="Slamovits C.H."/>
            <person name="Spencer D.F."/>
            <person name="Suzuki S."/>
            <person name="Worden A.Z."/>
            <person name="Zauner S."/>
            <person name="Barry K."/>
            <person name="Bell C."/>
            <person name="Bharti A.K."/>
            <person name="Crow J.A."/>
            <person name="Grimwood J."/>
            <person name="Kramer R."/>
            <person name="Lindquist E."/>
            <person name="Lucas S."/>
            <person name="Salamov A."/>
            <person name="McFadden G.I."/>
            <person name="Lane C.E."/>
            <person name="Keeling P.J."/>
            <person name="Gray M.W."/>
            <person name="Grigoriev I.V."/>
            <person name="Archibald J.M."/>
        </authorList>
    </citation>
    <scope>NUCLEOTIDE SEQUENCE</scope>
    <source>
        <strain evidence="10 12">CCMP2712</strain>
    </source>
</reference>
<dbReference type="OMA" id="MQAVSVK"/>
<dbReference type="eggNOG" id="KOG1411">
    <property type="taxonomic scope" value="Eukaryota"/>
</dbReference>
<comment type="subunit">
    <text evidence="3 8">Homodimer.</text>
</comment>
<dbReference type="Pfam" id="PF00155">
    <property type="entry name" value="Aminotran_1_2"/>
    <property type="match status" value="1"/>
</dbReference>
<feature type="domain" description="Aminotransferase class I/classII large" evidence="9">
    <location>
        <begin position="33"/>
        <end position="386"/>
    </location>
</feature>
<keyword evidence="4 8" id="KW-0032">Aminotransferase</keyword>
<dbReference type="GO" id="GO:0004069">
    <property type="term" value="F:L-aspartate:2-oxoglutarate aminotransferase activity"/>
    <property type="evidence" value="ECO:0007669"/>
    <property type="project" value="UniProtKB-EC"/>
</dbReference>
<comment type="catalytic activity">
    <reaction evidence="7 8">
        <text>L-aspartate + 2-oxoglutarate = oxaloacetate + L-glutamate</text>
        <dbReference type="Rhea" id="RHEA:21824"/>
        <dbReference type="ChEBI" id="CHEBI:16452"/>
        <dbReference type="ChEBI" id="CHEBI:16810"/>
        <dbReference type="ChEBI" id="CHEBI:29985"/>
        <dbReference type="ChEBI" id="CHEBI:29991"/>
        <dbReference type="EC" id="2.6.1.1"/>
    </reaction>
</comment>
<dbReference type="RefSeq" id="XP_005840598.1">
    <property type="nucleotide sequence ID" value="XM_005840541.1"/>
</dbReference>
<dbReference type="InterPro" id="IPR000796">
    <property type="entry name" value="Asp_trans"/>
</dbReference>
<evidence type="ECO:0000256" key="6">
    <source>
        <dbReference type="ARBA" id="ARBA00022898"/>
    </source>
</evidence>
<dbReference type="Gene3D" id="3.40.640.10">
    <property type="entry name" value="Type I PLP-dependent aspartate aminotransferase-like (Major domain)"/>
    <property type="match status" value="1"/>
</dbReference>
<dbReference type="GeneID" id="17310501"/>
<dbReference type="PROSITE" id="PS00105">
    <property type="entry name" value="AA_TRANSFER_CLASS_1"/>
    <property type="match status" value="1"/>
</dbReference>
<dbReference type="OrthoDB" id="6752799at2759"/>
<comment type="cofactor">
    <cofactor evidence="1">
        <name>pyridoxal 5'-phosphate</name>
        <dbReference type="ChEBI" id="CHEBI:597326"/>
    </cofactor>
</comment>
<evidence type="ECO:0000259" key="9">
    <source>
        <dbReference type="Pfam" id="PF00155"/>
    </source>
</evidence>
<accession>L1JZR7</accession>
<organism evidence="10">
    <name type="scientific">Guillardia theta (strain CCMP2712)</name>
    <name type="common">Cryptophyte</name>
    <dbReference type="NCBI Taxonomy" id="905079"/>
    <lineage>
        <taxon>Eukaryota</taxon>
        <taxon>Cryptophyceae</taxon>
        <taxon>Pyrenomonadales</taxon>
        <taxon>Geminigeraceae</taxon>
        <taxon>Guillardia</taxon>
    </lineage>
</organism>